<reference evidence="3" key="1">
    <citation type="submission" date="2023-07" db="EMBL/GenBank/DDBJ databases">
        <title>Whole genome shotgun sequence of Streptomyces nojiriensis NBRC 13794.</title>
        <authorList>
            <person name="Komaki H."/>
            <person name="Tamura T."/>
        </authorList>
    </citation>
    <scope>NUCLEOTIDE SEQUENCE [LARGE SCALE GENOMIC DNA]</scope>
    <source>
        <strain evidence="3">NBRC 13794</strain>
    </source>
</reference>
<evidence type="ECO:0000313" key="3">
    <source>
        <dbReference type="Proteomes" id="UP000613974"/>
    </source>
</evidence>
<accession>A0ABQ3SIV9</accession>
<comment type="caution">
    <text evidence="2">The sequence shown here is derived from an EMBL/GenBank/DDBJ whole genome shotgun (WGS) entry which is preliminary data.</text>
</comment>
<evidence type="ECO:0000313" key="2">
    <source>
        <dbReference type="EMBL" id="GHI68064.1"/>
    </source>
</evidence>
<sequence>MVIEANGDRDTRRRDEVAYVCGRLDRIRADLEAHGADGAAPLEDLAAALRAGTDPTARLDALHEALLAAGDAAGVGGGARGLDPIGTSAPVPDAWVLLCPTGQCSRYSWPDGPEAPRCSIGDEPLRRERL</sequence>
<protein>
    <submittedName>
        <fullName evidence="2">Uncharacterized protein</fullName>
    </submittedName>
</protein>
<dbReference type="Proteomes" id="UP000613974">
    <property type="component" value="Unassembled WGS sequence"/>
</dbReference>
<proteinExistence type="predicted"/>
<feature type="region of interest" description="Disordered" evidence="1">
    <location>
        <begin position="110"/>
        <end position="130"/>
    </location>
</feature>
<dbReference type="EMBL" id="BNEC01000003">
    <property type="protein sequence ID" value="GHI68064.1"/>
    <property type="molecule type" value="Genomic_DNA"/>
</dbReference>
<evidence type="ECO:0000256" key="1">
    <source>
        <dbReference type="SAM" id="MobiDB-lite"/>
    </source>
</evidence>
<organism evidence="2 3">
    <name type="scientific">Streptomyces nojiriensis</name>
    <dbReference type="NCBI Taxonomy" id="66374"/>
    <lineage>
        <taxon>Bacteria</taxon>
        <taxon>Bacillati</taxon>
        <taxon>Actinomycetota</taxon>
        <taxon>Actinomycetes</taxon>
        <taxon>Kitasatosporales</taxon>
        <taxon>Streptomycetaceae</taxon>
        <taxon>Streptomyces</taxon>
    </lineage>
</organism>
<name>A0ABQ3SIV9_9ACTN</name>
<gene>
    <name evidence="2" type="ORF">Snoj_19820</name>
</gene>
<keyword evidence="3" id="KW-1185">Reference proteome</keyword>